<dbReference type="RefSeq" id="WP_042126875.1">
    <property type="nucleotide sequence ID" value="NZ_FZOL01000017.1"/>
</dbReference>
<dbReference type="SMART" id="SM00382">
    <property type="entry name" value="AAA"/>
    <property type="match status" value="1"/>
</dbReference>
<dbReference type="Proteomes" id="UP000198407">
    <property type="component" value="Unassembled WGS sequence"/>
</dbReference>
<organism evidence="3 4">
    <name type="scientific">Pseudomonas japonica</name>
    <dbReference type="NCBI Taxonomy" id="256466"/>
    <lineage>
        <taxon>Bacteria</taxon>
        <taxon>Pseudomonadati</taxon>
        <taxon>Pseudomonadota</taxon>
        <taxon>Gammaproteobacteria</taxon>
        <taxon>Pseudomonadales</taxon>
        <taxon>Pseudomonadaceae</taxon>
        <taxon>Pseudomonas</taxon>
    </lineage>
</organism>
<sequence>MEIGSSPASRGAAGAYIEGELGALYLLALITGNRARGLPQARVVSVQFQGVENGFALDDLIIFGAGHDGDYILEIQSKRDITFSPADKVFKDVATQLAQSKVRSVPEDRHFLGIATQRTSRNISGAYQDVLKWARSAEHAEAFFTRLAAKGVASSSMREFIATTQKHLVSGGVVDDPETIWRILRRLLILEFDFEATSPMARTHGISLARTALADGEEGRAEALWSRLIEFSIKTGTTGGTIDLQALRANLAEAGFQLAGHREYGQARAKLAELAHNTLAHIGMNVAGVTLLRLEAISAIDDAFENHRFVVVRGNPGVGKSSILRHFAERAARLATIIVLDPDSTPSGGWLAFSNALGIPGVASDFLNDLAASGGTVIFIDGLDMFEDTGRQRTVLEILRAASAIPDFKVITTMRNANDICDVIWLDEQIVTALGGTQRVEIGALSDAEVATLIEQAPALQSVLSSSHPAAGLSRNLYRLSRLLKVSSPTRVHTEAGMARLWWSTADNAPTKDIRGAQRLVAALAESVLKGGRGLEVGEDSAARSHLVETLTLKEIRRDCLDFYHDVLCDWGIGSYLAENFQHLASLDLSVPVSPRIARGIEFSARLVLESGADAGQWLQLLQALAVSGAHSSWRRQAILALPRSEIGYQLLDKCRDHLLANEAALLVELCTTVSVVETISVADLKTLEGAPVDKPRSFRISITWSATLVLCWLLKHKAAIPLQAIPTIVELVKIQLFSLKENPSLGRETAIMLFGWLRQLDLRDAEVTIPGARSQAIDQNSMVERLRLIAVMLGSYAPDELKLYLKEVANEESGYKTNAIRELSNAIAPVAPRELADLVLKSLVPAEADYGLGGRIRERALTYADSSYLPASPAQPPFLDLLESAPDEGLRLIRTLVSHAITFSTDDNDTMDSGFAIDLGDGPRLFPRPDSYLWSRDQCNEGAVASGLKALEAWSQQRLDGGMAAENVLTDILGPQGSCAAYVLVAVDVLLSHADVAHDALARFIASPELLAADSVRCNHDRRGSVLDQFALQGEPYAKVKLADLEGRPSRRVALFDMVPWYLADDEVANRLRAQLSAAIAGLEPIGAYSSRGDKEVIARIASNMLQRSNWIDIEGGKLAYQSPPEEAANLQAMAERQIVSWGPREMELRIDLAFDGNVDHANASTAREAVAYASGGFPDDSDTDYQKTRSTRLIMTALLAARDGDDELLASAAGWIRQVINITLEERSDRHATSTETLRFNRQAIAILALIHLWTRTGDESDRNDLIRLSVRNDRCAAPAFSIGRERILEHEPKLFKAAMRAAFASMVWRWSDQSKEGESEQVRFCADQAKNSNMAVAAEIAWLDGGPEPAWPAWPEEQPILQQRMRIRIPSLSNAASSKENDAAKPNAANSSSDIRLDSRSAAQWLKVVQEAPREAISWRSEVVLAYAAWTSRMNGLGLPADVEISSDPNEWNSSYYALFAERLLDRTNASWENDLKLVTDLPGKQFGKIAQVVILSADALYFNDRSHPPGRPTELRARLTSQVMSLQSWQNSDNPSAPRVKSDLAGIVARMFLNTYNPFGNTYCYLPPSLSDRVDPLLSPIAPLLPGGPTAFVALCTLNLLEVRSHTSHLGFLLEAAESWFGRTDSSDLWVNLGIGRRVVQWFEQAALQEPDLLGPVHPCRARIDSMVGRLVSVGVAEAHEFEKKIADAAEAHREKRYPS</sequence>
<dbReference type="InterPro" id="IPR003593">
    <property type="entry name" value="AAA+_ATPase"/>
</dbReference>
<gene>
    <name evidence="3" type="ORF">SAMN05444352_11792</name>
</gene>
<feature type="domain" description="AAA+ ATPase" evidence="2">
    <location>
        <begin position="306"/>
        <end position="436"/>
    </location>
</feature>
<protein>
    <recommendedName>
        <fullName evidence="2">AAA+ ATPase domain-containing protein</fullName>
    </recommendedName>
</protein>
<dbReference type="EMBL" id="FZOL01000017">
    <property type="protein sequence ID" value="SNS88058.1"/>
    <property type="molecule type" value="Genomic_DNA"/>
</dbReference>
<evidence type="ECO:0000313" key="3">
    <source>
        <dbReference type="EMBL" id="SNS88058.1"/>
    </source>
</evidence>
<feature type="region of interest" description="Disordered" evidence="1">
    <location>
        <begin position="1377"/>
        <end position="1397"/>
    </location>
</feature>
<evidence type="ECO:0000313" key="4">
    <source>
        <dbReference type="Proteomes" id="UP000198407"/>
    </source>
</evidence>
<dbReference type="Gene3D" id="3.40.50.300">
    <property type="entry name" value="P-loop containing nucleotide triphosphate hydrolases"/>
    <property type="match status" value="1"/>
</dbReference>
<dbReference type="STRING" id="1215104.GCA_000730585_01922"/>
<name>A0A239I439_9PSED</name>
<accession>A0A239I439</accession>
<proteinExistence type="predicted"/>
<keyword evidence="4" id="KW-1185">Reference proteome</keyword>
<dbReference type="SUPFAM" id="SSF52540">
    <property type="entry name" value="P-loop containing nucleoside triphosphate hydrolases"/>
    <property type="match status" value="1"/>
</dbReference>
<dbReference type="OrthoDB" id="7591734at2"/>
<evidence type="ECO:0000259" key="2">
    <source>
        <dbReference type="SMART" id="SM00382"/>
    </source>
</evidence>
<dbReference type="InterPro" id="IPR027417">
    <property type="entry name" value="P-loop_NTPase"/>
</dbReference>
<evidence type="ECO:0000256" key="1">
    <source>
        <dbReference type="SAM" id="MobiDB-lite"/>
    </source>
</evidence>
<reference evidence="4" key="1">
    <citation type="submission" date="2017-06" db="EMBL/GenBank/DDBJ databases">
        <authorList>
            <person name="Varghese N."/>
            <person name="Submissions S."/>
        </authorList>
    </citation>
    <scope>NUCLEOTIDE SEQUENCE [LARGE SCALE GENOMIC DNA]</scope>
    <source>
        <strain evidence="4">DSM 22348</strain>
    </source>
</reference>